<dbReference type="HOGENOM" id="CLU_1428195_0_0_1"/>
<protein>
    <recommendedName>
        <fullName evidence="2">HAT C-terminal dimerisation domain-containing protein</fullName>
    </recommendedName>
</protein>
<dbReference type="GO" id="GO:0046983">
    <property type="term" value="F:protein dimerization activity"/>
    <property type="evidence" value="ECO:0007669"/>
    <property type="project" value="InterPro"/>
</dbReference>
<proteinExistence type="predicted"/>
<dbReference type="InParanoid" id="A0A067PK40"/>
<evidence type="ECO:0000259" key="2">
    <source>
        <dbReference type="Pfam" id="PF05699"/>
    </source>
</evidence>
<keyword evidence="4" id="KW-1185">Reference proteome</keyword>
<dbReference type="OrthoDB" id="3062869at2759"/>
<dbReference type="Proteomes" id="UP000027265">
    <property type="component" value="Unassembled WGS sequence"/>
</dbReference>
<sequence>MFFSSLYTCFTTFSPFRKLNAHRFPMWASLAWDYLTIMATSISSERAFSSASIAITKGCNRLKGDIIKALQALKCAFRNNLFFYNIGPSSTTEDVKNHTVLRLFSFFLLFDTPHGYLILPYMGSSSITIIFLLNTRDGYISLQHPSDTSSFLHIQPLMHYPPSIVTLIHRHLITSPSSTTRTINYGPLCL</sequence>
<keyword evidence="1" id="KW-1133">Transmembrane helix</keyword>
<evidence type="ECO:0000313" key="3">
    <source>
        <dbReference type="EMBL" id="KDQ54210.1"/>
    </source>
</evidence>
<dbReference type="SUPFAM" id="SSF53098">
    <property type="entry name" value="Ribonuclease H-like"/>
    <property type="match status" value="1"/>
</dbReference>
<evidence type="ECO:0000313" key="4">
    <source>
        <dbReference type="Proteomes" id="UP000027265"/>
    </source>
</evidence>
<dbReference type="AlphaFoldDB" id="A0A067PK40"/>
<dbReference type="EMBL" id="KL197730">
    <property type="protein sequence ID" value="KDQ54210.1"/>
    <property type="molecule type" value="Genomic_DNA"/>
</dbReference>
<dbReference type="InterPro" id="IPR012337">
    <property type="entry name" value="RNaseH-like_sf"/>
</dbReference>
<keyword evidence="1" id="KW-0812">Transmembrane</keyword>
<reference evidence="4" key="1">
    <citation type="journal article" date="2014" name="Proc. Natl. Acad. Sci. U.S.A.">
        <title>Extensive sampling of basidiomycete genomes demonstrates inadequacy of the white-rot/brown-rot paradigm for wood decay fungi.</title>
        <authorList>
            <person name="Riley R."/>
            <person name="Salamov A.A."/>
            <person name="Brown D.W."/>
            <person name="Nagy L.G."/>
            <person name="Floudas D."/>
            <person name="Held B.W."/>
            <person name="Levasseur A."/>
            <person name="Lombard V."/>
            <person name="Morin E."/>
            <person name="Otillar R."/>
            <person name="Lindquist E.A."/>
            <person name="Sun H."/>
            <person name="LaButti K.M."/>
            <person name="Schmutz J."/>
            <person name="Jabbour D."/>
            <person name="Luo H."/>
            <person name="Baker S.E."/>
            <person name="Pisabarro A.G."/>
            <person name="Walton J.D."/>
            <person name="Blanchette R.A."/>
            <person name="Henrissat B."/>
            <person name="Martin F."/>
            <person name="Cullen D."/>
            <person name="Hibbett D.S."/>
            <person name="Grigoriev I.V."/>
        </authorList>
    </citation>
    <scope>NUCLEOTIDE SEQUENCE [LARGE SCALE GENOMIC DNA]</scope>
    <source>
        <strain evidence="4">MUCL 33604</strain>
    </source>
</reference>
<evidence type="ECO:0000256" key="1">
    <source>
        <dbReference type="SAM" id="Phobius"/>
    </source>
</evidence>
<organism evidence="3 4">
    <name type="scientific">Jaapia argillacea MUCL 33604</name>
    <dbReference type="NCBI Taxonomy" id="933084"/>
    <lineage>
        <taxon>Eukaryota</taxon>
        <taxon>Fungi</taxon>
        <taxon>Dikarya</taxon>
        <taxon>Basidiomycota</taxon>
        <taxon>Agaricomycotina</taxon>
        <taxon>Agaricomycetes</taxon>
        <taxon>Agaricomycetidae</taxon>
        <taxon>Jaapiales</taxon>
        <taxon>Jaapiaceae</taxon>
        <taxon>Jaapia</taxon>
    </lineage>
</organism>
<feature type="domain" description="HAT C-terminal dimerisation" evidence="2">
    <location>
        <begin position="18"/>
        <end position="74"/>
    </location>
</feature>
<keyword evidence="1" id="KW-0472">Membrane</keyword>
<feature type="transmembrane region" description="Helical" evidence="1">
    <location>
        <begin position="114"/>
        <end position="133"/>
    </location>
</feature>
<dbReference type="STRING" id="933084.A0A067PK40"/>
<name>A0A067PK40_9AGAM</name>
<accession>A0A067PK40</accession>
<dbReference type="Pfam" id="PF05699">
    <property type="entry name" value="Dimer_Tnp_hAT"/>
    <property type="match status" value="1"/>
</dbReference>
<gene>
    <name evidence="3" type="ORF">JAAARDRAFT_135995</name>
</gene>
<dbReference type="InterPro" id="IPR008906">
    <property type="entry name" value="HATC_C_dom"/>
</dbReference>